<evidence type="ECO:0000313" key="1">
    <source>
        <dbReference type="EMBL" id="SFQ27502.1"/>
    </source>
</evidence>
<gene>
    <name evidence="1" type="ORF">SAMN04515668_1670</name>
</gene>
<evidence type="ECO:0000313" key="2">
    <source>
        <dbReference type="Proteomes" id="UP000199029"/>
    </source>
</evidence>
<keyword evidence="2" id="KW-1185">Reference proteome</keyword>
<dbReference type="Proteomes" id="UP000199029">
    <property type="component" value="Unassembled WGS sequence"/>
</dbReference>
<dbReference type="EMBL" id="FOXS01000002">
    <property type="protein sequence ID" value="SFQ27502.1"/>
    <property type="molecule type" value="Genomic_DNA"/>
</dbReference>
<sequence>MTHFRFRHKRVGYMRWRRRAAGRCALFVVLPFESSTQQNSSTAFWRRAIPVIIQLQPLATVLHVGGFMVGEEGDPQLLGHPDIRY</sequence>
<reference evidence="2" key="1">
    <citation type="submission" date="2016-10" db="EMBL/GenBank/DDBJ databases">
        <authorList>
            <person name="Varghese N."/>
            <person name="Submissions S."/>
        </authorList>
    </citation>
    <scope>NUCLEOTIDE SEQUENCE [LARGE SCALE GENOMIC DNA]</scope>
    <source>
        <strain evidence="2">OR362-8,ATCC BAA-1266,JCM 13504</strain>
    </source>
</reference>
<accession>A0A1I5X698</accession>
<name>A0A1I5X698_HYMAR</name>
<dbReference type="AlphaFoldDB" id="A0A1I5X698"/>
<protein>
    <submittedName>
        <fullName evidence="1">Uncharacterized protein</fullName>
    </submittedName>
</protein>
<dbReference type="STRING" id="1227077.SAMN04515668_1670"/>
<organism evidence="1 2">
    <name type="scientific">Hymenobacter arizonensis</name>
    <name type="common">Siccationidurans arizonensis</name>
    <dbReference type="NCBI Taxonomy" id="1227077"/>
    <lineage>
        <taxon>Bacteria</taxon>
        <taxon>Pseudomonadati</taxon>
        <taxon>Bacteroidota</taxon>
        <taxon>Cytophagia</taxon>
        <taxon>Cytophagales</taxon>
        <taxon>Hymenobacteraceae</taxon>
        <taxon>Hymenobacter</taxon>
    </lineage>
</organism>
<proteinExistence type="predicted"/>